<evidence type="ECO:0000313" key="8">
    <source>
        <dbReference type="EMBL" id="OXR35664.1"/>
    </source>
</evidence>
<dbReference type="Pfam" id="PF01494">
    <property type="entry name" value="FAD_binding_3"/>
    <property type="match status" value="1"/>
</dbReference>
<name>A0ABX4E1W2_9PSED</name>
<protein>
    <recommendedName>
        <fullName evidence="6">3-(3-hydroxy-phenyl)propionate/3-hydroxycinnamic acid hydroxylase</fullName>
        <shortName evidence="6">3-HCI hydroxylase</shortName>
        <shortName evidence="6">3-HPP hydroxylase</shortName>
        <ecNumber evidence="6">1.14.13.127</ecNumber>
    </recommendedName>
</protein>
<dbReference type="InterPro" id="IPR023786">
    <property type="entry name" value="3-HPP/3HCI_hydroxylase"/>
</dbReference>
<proteinExistence type="inferred from homology"/>
<evidence type="ECO:0000256" key="4">
    <source>
        <dbReference type="ARBA" id="ARBA00023002"/>
    </source>
</evidence>
<evidence type="ECO:0000256" key="2">
    <source>
        <dbReference type="ARBA" id="ARBA00022797"/>
    </source>
</evidence>
<evidence type="ECO:0000256" key="3">
    <source>
        <dbReference type="ARBA" id="ARBA00022827"/>
    </source>
</evidence>
<dbReference type="EC" id="1.14.13.127" evidence="6"/>
<comment type="cofactor">
    <cofactor evidence="6">
        <name>FAD</name>
        <dbReference type="ChEBI" id="CHEBI:57692"/>
    </cofactor>
</comment>
<evidence type="ECO:0000259" key="7">
    <source>
        <dbReference type="Pfam" id="PF01494"/>
    </source>
</evidence>
<evidence type="ECO:0000313" key="9">
    <source>
        <dbReference type="Proteomes" id="UP000215455"/>
    </source>
</evidence>
<dbReference type="SUPFAM" id="SSF51905">
    <property type="entry name" value="FAD/NAD(P)-binding domain"/>
    <property type="match status" value="1"/>
</dbReference>
<comment type="function">
    <text evidence="6">Catalyzes the insertion of one atom of molecular oxygen into position 2 of the phenyl ring of 3-(3-hydroxyphenyl)propionate (3-HPP) and hydroxycinnamic acid (3HCI).</text>
</comment>
<sequence length="552" mass="60911">MSPAPSPSTLELSTDVAIVGAGPVGLMIANYLGQCGVNVTLVEKLDRLIDYPRAIGLDDESLRTFQAVGLAENVLPHTTPWHAMRFLTPKGRCFADIQPRTDEFGWSRRNAFIQPLADRVLYEGLQRFKNVKVLFSRELQSFAQNDSAVVLDLKDQNGRDERLHARYLIGCDGGNSLVRRSLDISFEGKTAPNQWIVVDIANDPLATPHVYLCCDPVRPYVSAALPHGVRRFEFMVMPGETEAELSKPENMRKLLAKVLPDPDRIELIRSRVYTHNARLAGRFRQGRVLLAGDAAHIMPVWQGQGYNSGMRDASNLAWKLSLVIKGLAADSLLDSYEQERRDHAKAMIDLSVLAGHVLAPPKRWQGTLRDGVSWLLNYVPPVKRYFLEMRFKPMPQYTRGALIAPNDKSSAVGKMFIQPRVLTEAGDTLLLDEVIGSNFAIIAWGCDPIWGMSRAQVEQWSALGTRFIQVLPDVQLKAASDVSPGVIRVGDSTGRLKEWFASGSASIALVRPDRFLAGLAIPQTVGQACDQLTLALKALPQTPATTVASQVA</sequence>
<keyword evidence="4 6" id="KW-0560">Oxidoreductase</keyword>
<comment type="catalytic activity">
    <reaction evidence="6">
        <text>(2E)-3-(3-hydroxyphenyl)prop-2-enoate + NADH + O2 + H(+) = (2E)-3-(2,3-dihydroxyphenyl)prop-2-enoate + NAD(+) + H2O</text>
        <dbReference type="Rhea" id="RHEA:27846"/>
        <dbReference type="ChEBI" id="CHEBI:15377"/>
        <dbReference type="ChEBI" id="CHEBI:15378"/>
        <dbReference type="ChEBI" id="CHEBI:15379"/>
        <dbReference type="ChEBI" id="CHEBI:47928"/>
        <dbReference type="ChEBI" id="CHEBI:57540"/>
        <dbReference type="ChEBI" id="CHEBI:57945"/>
        <dbReference type="ChEBI" id="CHEBI:58642"/>
        <dbReference type="EC" id="1.14.13.127"/>
    </reaction>
</comment>
<evidence type="ECO:0000256" key="5">
    <source>
        <dbReference type="ARBA" id="ARBA00023027"/>
    </source>
</evidence>
<dbReference type="NCBIfam" id="NF004829">
    <property type="entry name" value="PRK06183.1-3"/>
    <property type="match status" value="1"/>
</dbReference>
<keyword evidence="2 6" id="KW-0058">Aromatic hydrocarbons catabolism</keyword>
<dbReference type="EMBL" id="NIWU01000001">
    <property type="protein sequence ID" value="OXR35664.1"/>
    <property type="molecule type" value="Genomic_DNA"/>
</dbReference>
<organism evidence="8 9">
    <name type="scientific">Pseudomonas umsongensis</name>
    <dbReference type="NCBI Taxonomy" id="198618"/>
    <lineage>
        <taxon>Bacteria</taxon>
        <taxon>Pseudomonadati</taxon>
        <taxon>Pseudomonadota</taxon>
        <taxon>Gammaproteobacteria</taxon>
        <taxon>Pseudomonadales</taxon>
        <taxon>Pseudomonadaceae</taxon>
        <taxon>Pseudomonas</taxon>
    </lineage>
</organism>
<evidence type="ECO:0000256" key="1">
    <source>
        <dbReference type="ARBA" id="ARBA00022630"/>
    </source>
</evidence>
<feature type="binding site" evidence="6">
    <location>
        <begin position="283"/>
        <end position="293"/>
    </location>
    <ligand>
        <name>FAD</name>
        <dbReference type="ChEBI" id="CHEBI:57692"/>
    </ligand>
</feature>
<gene>
    <name evidence="6 8" type="primary">mhpA</name>
    <name evidence="8" type="ORF">PSUM_07300</name>
</gene>
<accession>A0ABX4E1W2</accession>
<dbReference type="PANTHER" id="PTHR43476:SF3">
    <property type="entry name" value="FAD-BINDING MONOOXYGENASE"/>
    <property type="match status" value="1"/>
</dbReference>
<keyword evidence="1 6" id="KW-0285">Flavoprotein</keyword>
<feature type="binding site" evidence="6">
    <location>
        <begin position="15"/>
        <end position="44"/>
    </location>
    <ligand>
        <name>FAD</name>
        <dbReference type="ChEBI" id="CHEBI:57692"/>
    </ligand>
</feature>
<comment type="pathway">
    <text evidence="6">Aromatic compound metabolism; 3-phenylpropanoate degradation.</text>
</comment>
<feature type="domain" description="FAD-binding" evidence="7">
    <location>
        <begin position="14"/>
        <end position="350"/>
    </location>
</feature>
<dbReference type="InterPro" id="IPR036188">
    <property type="entry name" value="FAD/NAD-bd_sf"/>
</dbReference>
<comment type="caution">
    <text evidence="8">The sequence shown here is derived from an EMBL/GenBank/DDBJ whole genome shotgun (WGS) entry which is preliminary data.</text>
</comment>
<dbReference type="HAMAP" id="MF_01652">
    <property type="entry name" value="MhpA"/>
    <property type="match status" value="1"/>
</dbReference>
<dbReference type="Gene3D" id="3.30.70.2450">
    <property type="match status" value="1"/>
</dbReference>
<dbReference type="RefSeq" id="WP_020796450.1">
    <property type="nucleotide sequence ID" value="NZ_CP143081.1"/>
</dbReference>
<reference evidence="8 9" key="1">
    <citation type="submission" date="2017-06" db="EMBL/GenBank/DDBJ databases">
        <authorList>
            <person name="Furmanczyk E.M."/>
        </authorList>
    </citation>
    <scope>NUCLEOTIDE SEQUENCE [LARGE SCALE GENOMIC DNA]</scope>
    <source>
        <strain evidence="8 9">DSM 16611</strain>
    </source>
</reference>
<comment type="similarity">
    <text evidence="6">Belongs to the PheA/TfdB FAD monooxygenase family.</text>
</comment>
<dbReference type="PANTHER" id="PTHR43476">
    <property type="entry name" value="3-(3-HYDROXY-PHENYL)PROPIONATE/3-HYDROXYCINNAMIC ACID HYDROXYLASE"/>
    <property type="match status" value="1"/>
</dbReference>
<keyword evidence="3 6" id="KW-0274">FAD</keyword>
<keyword evidence="9" id="KW-1185">Reference proteome</keyword>
<keyword evidence="5 6" id="KW-0520">NAD</keyword>
<dbReference type="NCBIfam" id="NF004827">
    <property type="entry name" value="PRK06183.1-1"/>
    <property type="match status" value="1"/>
</dbReference>
<dbReference type="InterPro" id="IPR002938">
    <property type="entry name" value="FAD-bd"/>
</dbReference>
<dbReference type="Proteomes" id="UP000215455">
    <property type="component" value="Unassembled WGS sequence"/>
</dbReference>
<dbReference type="PRINTS" id="PR00420">
    <property type="entry name" value="RNGMNOXGNASE"/>
</dbReference>
<evidence type="ECO:0000256" key="6">
    <source>
        <dbReference type="HAMAP-Rule" id="MF_01652"/>
    </source>
</evidence>
<dbReference type="NCBIfam" id="NF004831">
    <property type="entry name" value="PRK06183.1-5"/>
    <property type="match status" value="1"/>
</dbReference>
<dbReference type="InterPro" id="IPR050631">
    <property type="entry name" value="PheA/TfdB_FAD_monoxygenase"/>
</dbReference>
<comment type="catalytic activity">
    <reaction evidence="6">
        <text>3-(3-hydroxyphenyl)propanoate + NADH + O2 + H(+) = 3-(2,3-dihydroxyphenyl)propanoate + NAD(+) + H2O</text>
        <dbReference type="Rhea" id="RHEA:24785"/>
        <dbReference type="ChEBI" id="CHEBI:15377"/>
        <dbReference type="ChEBI" id="CHEBI:15378"/>
        <dbReference type="ChEBI" id="CHEBI:15379"/>
        <dbReference type="ChEBI" id="CHEBI:46951"/>
        <dbReference type="ChEBI" id="CHEBI:57277"/>
        <dbReference type="ChEBI" id="CHEBI:57540"/>
        <dbReference type="ChEBI" id="CHEBI:57945"/>
        <dbReference type="EC" id="1.14.13.127"/>
    </reaction>
</comment>
<dbReference type="Gene3D" id="3.50.50.60">
    <property type="entry name" value="FAD/NAD(P)-binding domain"/>
    <property type="match status" value="1"/>
</dbReference>